<proteinExistence type="predicted"/>
<organism evidence="3 4">
    <name type="scientific">Portunus trituberculatus</name>
    <name type="common">Swimming crab</name>
    <name type="synonym">Neptunus trituberculatus</name>
    <dbReference type="NCBI Taxonomy" id="210409"/>
    <lineage>
        <taxon>Eukaryota</taxon>
        <taxon>Metazoa</taxon>
        <taxon>Ecdysozoa</taxon>
        <taxon>Arthropoda</taxon>
        <taxon>Crustacea</taxon>
        <taxon>Multicrustacea</taxon>
        <taxon>Malacostraca</taxon>
        <taxon>Eumalacostraca</taxon>
        <taxon>Eucarida</taxon>
        <taxon>Decapoda</taxon>
        <taxon>Pleocyemata</taxon>
        <taxon>Brachyura</taxon>
        <taxon>Eubrachyura</taxon>
        <taxon>Portunoidea</taxon>
        <taxon>Portunidae</taxon>
        <taxon>Portuninae</taxon>
        <taxon>Portunus</taxon>
    </lineage>
</organism>
<protein>
    <submittedName>
        <fullName evidence="3">Uncharacterized protein</fullName>
    </submittedName>
</protein>
<evidence type="ECO:0000256" key="1">
    <source>
        <dbReference type="SAM" id="MobiDB-lite"/>
    </source>
</evidence>
<reference evidence="3 4" key="1">
    <citation type="submission" date="2019-05" db="EMBL/GenBank/DDBJ databases">
        <title>Another draft genome of Portunus trituberculatus and its Hox gene families provides insights of decapod evolution.</title>
        <authorList>
            <person name="Jeong J.-H."/>
            <person name="Song I."/>
            <person name="Kim S."/>
            <person name="Choi T."/>
            <person name="Kim D."/>
            <person name="Ryu S."/>
            <person name="Kim W."/>
        </authorList>
    </citation>
    <scope>NUCLEOTIDE SEQUENCE [LARGE SCALE GENOMIC DNA]</scope>
    <source>
        <tissue evidence="3">Muscle</tissue>
    </source>
</reference>
<dbReference type="Proteomes" id="UP000324222">
    <property type="component" value="Unassembled WGS sequence"/>
</dbReference>
<evidence type="ECO:0000313" key="4">
    <source>
        <dbReference type="Proteomes" id="UP000324222"/>
    </source>
</evidence>
<dbReference type="EMBL" id="VSRR010029589">
    <property type="protein sequence ID" value="MPC69533.1"/>
    <property type="molecule type" value="Genomic_DNA"/>
</dbReference>
<feature type="region of interest" description="Disordered" evidence="1">
    <location>
        <begin position="34"/>
        <end position="53"/>
    </location>
</feature>
<feature type="compositionally biased region" description="Acidic residues" evidence="1">
    <location>
        <begin position="36"/>
        <end position="49"/>
    </location>
</feature>
<evidence type="ECO:0000313" key="3">
    <source>
        <dbReference type="EMBL" id="MPC69533.1"/>
    </source>
</evidence>
<sequence length="104" mass="12071">MMMMMMMMTMMMMMVMMMMMSSASISLPIHDKDEVDVVDDDDDDDDDEPSISLPTLVKTCQSDTYHSLCPQCFTTHISYSKQAIEFTKINLLSTGTHFYHEFWV</sequence>
<feature type="signal peptide" evidence="2">
    <location>
        <begin position="1"/>
        <end position="23"/>
    </location>
</feature>
<gene>
    <name evidence="3" type="ORF">E2C01_063760</name>
</gene>
<keyword evidence="4" id="KW-1185">Reference proteome</keyword>
<keyword evidence="2" id="KW-0732">Signal</keyword>
<feature type="chain" id="PRO_5023072648" evidence="2">
    <location>
        <begin position="24"/>
        <end position="104"/>
    </location>
</feature>
<dbReference type="AlphaFoldDB" id="A0A5B7HH91"/>
<evidence type="ECO:0000256" key="2">
    <source>
        <dbReference type="SAM" id="SignalP"/>
    </source>
</evidence>
<comment type="caution">
    <text evidence="3">The sequence shown here is derived from an EMBL/GenBank/DDBJ whole genome shotgun (WGS) entry which is preliminary data.</text>
</comment>
<accession>A0A5B7HH91</accession>
<name>A0A5B7HH91_PORTR</name>